<sequence>MNGIDLHDNLKVRQDLKFLIYDLSNHRIDFHNFDILTLDLPTKQIDLAGTYQVQKKDHTIEEIAWSIINDNQL</sequence>
<dbReference type="RefSeq" id="WP_057974168.1">
    <property type="nucleotide sequence ID" value="NZ_AZDI01000004.1"/>
</dbReference>
<comment type="caution">
    <text evidence="1">The sequence shown here is derived from an EMBL/GenBank/DDBJ whole genome shotgun (WGS) entry which is preliminary data.</text>
</comment>
<organism evidence="1 2">
    <name type="scientific">Dellaglioa algida DSM 15638</name>
    <dbReference type="NCBI Taxonomy" id="1423719"/>
    <lineage>
        <taxon>Bacteria</taxon>
        <taxon>Bacillati</taxon>
        <taxon>Bacillota</taxon>
        <taxon>Bacilli</taxon>
        <taxon>Lactobacillales</taxon>
        <taxon>Lactobacillaceae</taxon>
        <taxon>Dellaglioa</taxon>
    </lineage>
</organism>
<dbReference type="PATRIC" id="fig|1423719.4.peg.1131"/>
<evidence type="ECO:0000313" key="1">
    <source>
        <dbReference type="EMBL" id="KRK45879.1"/>
    </source>
</evidence>
<evidence type="ECO:0000313" key="2">
    <source>
        <dbReference type="Proteomes" id="UP000051450"/>
    </source>
</evidence>
<protein>
    <submittedName>
        <fullName evidence="1">Uncharacterized protein</fullName>
    </submittedName>
</protein>
<dbReference type="EMBL" id="AZDI01000004">
    <property type="protein sequence ID" value="KRK45879.1"/>
    <property type="molecule type" value="Genomic_DNA"/>
</dbReference>
<accession>A0A0R1HT96</accession>
<dbReference type="OrthoDB" id="2299957at2"/>
<name>A0A0R1HT96_9LACO</name>
<gene>
    <name evidence="1" type="ORF">FC66_GL001110</name>
</gene>
<keyword evidence="2" id="KW-1185">Reference proteome</keyword>
<reference evidence="1 2" key="1">
    <citation type="journal article" date="2015" name="Genome Announc.">
        <title>Expanding the biotechnology potential of lactobacilli through comparative genomics of 213 strains and associated genera.</title>
        <authorList>
            <person name="Sun Z."/>
            <person name="Harris H.M."/>
            <person name="McCann A."/>
            <person name="Guo C."/>
            <person name="Argimon S."/>
            <person name="Zhang W."/>
            <person name="Yang X."/>
            <person name="Jeffery I.B."/>
            <person name="Cooney J.C."/>
            <person name="Kagawa T.F."/>
            <person name="Liu W."/>
            <person name="Song Y."/>
            <person name="Salvetti E."/>
            <person name="Wrobel A."/>
            <person name="Rasinkangas P."/>
            <person name="Parkhill J."/>
            <person name="Rea M.C."/>
            <person name="O'Sullivan O."/>
            <person name="Ritari J."/>
            <person name="Douillard F.P."/>
            <person name="Paul Ross R."/>
            <person name="Yang R."/>
            <person name="Briner A.E."/>
            <person name="Felis G.E."/>
            <person name="de Vos W.M."/>
            <person name="Barrangou R."/>
            <person name="Klaenhammer T.R."/>
            <person name="Caufield P.W."/>
            <person name="Cui Y."/>
            <person name="Zhang H."/>
            <person name="O'Toole P.W."/>
        </authorList>
    </citation>
    <scope>NUCLEOTIDE SEQUENCE [LARGE SCALE GENOMIC DNA]</scope>
    <source>
        <strain evidence="1 2">DSM 15638</strain>
    </source>
</reference>
<dbReference type="AlphaFoldDB" id="A0A0R1HT96"/>
<proteinExistence type="predicted"/>
<dbReference type="Proteomes" id="UP000051450">
    <property type="component" value="Unassembled WGS sequence"/>
</dbReference>